<feature type="chain" id="PRO_5026739591" evidence="2">
    <location>
        <begin position="18"/>
        <end position="316"/>
    </location>
</feature>
<sequence>MRVAVCLMLVACPLVIAAGCFGEGGVDAPPPSAGSGSSSSAGGAGGSGGMGVGGMGGAGGVGGASSSSSSSGSGGQGGAGGGASVVACPGKPGMVQVQAPAGGNFYCIDSTEVTSAAYVSWAETMPMLTQPPQCEWNTSLLPQTVPPKSNLPMANVDWCDAYAYCAAHEKRLCGRIDGGPLPFSESAADEALSQWHNVCTAGGTRTYPYGDTYDPVACNGQDKDAADDKPLAVGVTTCEGGFLGIFDLSGNVWEWEDSCDEAEDAGTPAEHNCRRRGGGYSSKQVDMDCSTASTIARASANSQTGFRCCADPSAMP</sequence>
<dbReference type="InterPro" id="IPR042095">
    <property type="entry name" value="SUMF_sf"/>
</dbReference>
<name>A0A6N7PKA9_9BACT</name>
<keyword evidence="2" id="KW-0732">Signal</keyword>
<organism evidence="4 5">
    <name type="scientific">Polyangium spumosum</name>
    <dbReference type="NCBI Taxonomy" id="889282"/>
    <lineage>
        <taxon>Bacteria</taxon>
        <taxon>Pseudomonadati</taxon>
        <taxon>Myxococcota</taxon>
        <taxon>Polyangia</taxon>
        <taxon>Polyangiales</taxon>
        <taxon>Polyangiaceae</taxon>
        <taxon>Polyangium</taxon>
    </lineage>
</organism>
<dbReference type="OrthoDB" id="5505182at2"/>
<protein>
    <submittedName>
        <fullName evidence="4">SUMF1/EgtB/PvdO family nonheme iron enzyme</fullName>
    </submittedName>
</protein>
<dbReference type="Gene3D" id="3.90.1580.10">
    <property type="entry name" value="paralog of FGE (formylglycine-generating enzyme)"/>
    <property type="match status" value="1"/>
</dbReference>
<feature type="signal peptide" evidence="2">
    <location>
        <begin position="1"/>
        <end position="17"/>
    </location>
</feature>
<dbReference type="EMBL" id="WJIE01000003">
    <property type="protein sequence ID" value="MRG92369.1"/>
    <property type="molecule type" value="Genomic_DNA"/>
</dbReference>
<dbReference type="PROSITE" id="PS51257">
    <property type="entry name" value="PROKAR_LIPOPROTEIN"/>
    <property type="match status" value="1"/>
</dbReference>
<dbReference type="InterPro" id="IPR005532">
    <property type="entry name" value="SUMF_dom"/>
</dbReference>
<evidence type="ECO:0000256" key="2">
    <source>
        <dbReference type="SAM" id="SignalP"/>
    </source>
</evidence>
<dbReference type="Proteomes" id="UP000440224">
    <property type="component" value="Unassembled WGS sequence"/>
</dbReference>
<comment type="caution">
    <text evidence="4">The sequence shown here is derived from an EMBL/GenBank/DDBJ whole genome shotgun (WGS) entry which is preliminary data.</text>
</comment>
<feature type="region of interest" description="Disordered" evidence="1">
    <location>
        <begin position="29"/>
        <end position="48"/>
    </location>
</feature>
<gene>
    <name evidence="4" type="ORF">GF068_10570</name>
</gene>
<accession>A0A6N7PKA9</accession>
<dbReference type="Pfam" id="PF03781">
    <property type="entry name" value="FGE-sulfatase"/>
    <property type="match status" value="1"/>
</dbReference>
<proteinExistence type="predicted"/>
<dbReference type="AlphaFoldDB" id="A0A6N7PKA9"/>
<dbReference type="RefSeq" id="WP_153819257.1">
    <property type="nucleotide sequence ID" value="NZ_WJIE01000003.1"/>
</dbReference>
<dbReference type="PANTHER" id="PTHR23150">
    <property type="entry name" value="SULFATASE MODIFYING FACTOR 1, 2"/>
    <property type="match status" value="1"/>
</dbReference>
<evidence type="ECO:0000313" key="5">
    <source>
        <dbReference type="Proteomes" id="UP000440224"/>
    </source>
</evidence>
<dbReference type="SUPFAM" id="SSF56436">
    <property type="entry name" value="C-type lectin-like"/>
    <property type="match status" value="1"/>
</dbReference>
<dbReference type="InterPro" id="IPR016187">
    <property type="entry name" value="CTDL_fold"/>
</dbReference>
<evidence type="ECO:0000313" key="4">
    <source>
        <dbReference type="EMBL" id="MRG92369.1"/>
    </source>
</evidence>
<reference evidence="4 5" key="1">
    <citation type="submission" date="2019-10" db="EMBL/GenBank/DDBJ databases">
        <title>A soil myxobacterium in the family Polyangiaceae.</title>
        <authorList>
            <person name="Li Y."/>
            <person name="Wang J."/>
        </authorList>
    </citation>
    <scope>NUCLEOTIDE SEQUENCE [LARGE SCALE GENOMIC DNA]</scope>
    <source>
        <strain evidence="4 5">DSM 14734</strain>
    </source>
</reference>
<dbReference type="GO" id="GO:0120147">
    <property type="term" value="F:formylglycine-generating oxidase activity"/>
    <property type="evidence" value="ECO:0007669"/>
    <property type="project" value="TreeGrafter"/>
</dbReference>
<evidence type="ECO:0000259" key="3">
    <source>
        <dbReference type="Pfam" id="PF03781"/>
    </source>
</evidence>
<feature type="domain" description="Sulfatase-modifying factor enzyme-like" evidence="3">
    <location>
        <begin position="105"/>
        <end position="309"/>
    </location>
</feature>
<dbReference type="PANTHER" id="PTHR23150:SF19">
    <property type="entry name" value="FORMYLGLYCINE-GENERATING ENZYME"/>
    <property type="match status" value="1"/>
</dbReference>
<evidence type="ECO:0000256" key="1">
    <source>
        <dbReference type="SAM" id="MobiDB-lite"/>
    </source>
</evidence>
<keyword evidence="5" id="KW-1185">Reference proteome</keyword>
<dbReference type="InterPro" id="IPR051043">
    <property type="entry name" value="Sulfatase_Mod_Factor_Kinase"/>
</dbReference>